<dbReference type="InterPro" id="IPR016032">
    <property type="entry name" value="Sig_transdc_resp-reg_C-effctor"/>
</dbReference>
<feature type="modified residue" description="4-aspartylphosphate" evidence="7">
    <location>
        <position position="95"/>
    </location>
</feature>
<dbReference type="SMART" id="SM00448">
    <property type="entry name" value="REC"/>
    <property type="match status" value="1"/>
</dbReference>
<comment type="caution">
    <text evidence="10">The sequence shown here is derived from an EMBL/GenBank/DDBJ whole genome shotgun (WGS) entry which is preliminary data.</text>
</comment>
<evidence type="ECO:0000256" key="2">
    <source>
        <dbReference type="ARBA" id="ARBA00022553"/>
    </source>
</evidence>
<feature type="domain" description="Response regulatory" evidence="9">
    <location>
        <begin position="44"/>
        <end position="163"/>
    </location>
</feature>
<gene>
    <name evidence="10" type="ORF">C7B46_10140</name>
</gene>
<sequence length="263" mass="29149">MYPAISLGVIPNKMRVISPILEMFAMMGKNSGGDHVSNEGEWLRLVVVEDEDLFRQLLRISLDHQPRLTVLADFRTGEEAIEWITCHGADAVLLDIDLGRGLNGVATGMRLKEYNAKLGIVLLSNHADPEILRVLPESQAGGWAYLLKKSARDIDTVVRAIEGTVSGLLVVDPSLTHQLASNNPLQQLTPRQQGILRLIAEGYTNYEIAKQLFLSEKSIENQVGIIYHTLQIDTSGRVEHPRVRATLAFLQMSGSRFVTEGNQ</sequence>
<evidence type="ECO:0000313" key="11">
    <source>
        <dbReference type="Proteomes" id="UP000242972"/>
    </source>
</evidence>
<dbReference type="InterPro" id="IPR039420">
    <property type="entry name" value="WalR-like"/>
</dbReference>
<evidence type="ECO:0000256" key="4">
    <source>
        <dbReference type="ARBA" id="ARBA00023125"/>
    </source>
</evidence>
<dbReference type="Pfam" id="PF00072">
    <property type="entry name" value="Response_reg"/>
    <property type="match status" value="1"/>
</dbReference>
<dbReference type="PROSITE" id="PS50110">
    <property type="entry name" value="RESPONSE_REGULATORY"/>
    <property type="match status" value="1"/>
</dbReference>
<dbReference type="CDD" id="cd17535">
    <property type="entry name" value="REC_NarL-like"/>
    <property type="match status" value="1"/>
</dbReference>
<evidence type="ECO:0000259" key="9">
    <source>
        <dbReference type="PROSITE" id="PS50110"/>
    </source>
</evidence>
<dbReference type="AlphaFoldDB" id="A0A2T2XG01"/>
<dbReference type="InterPro" id="IPR001789">
    <property type="entry name" value="Sig_transdc_resp-reg_receiver"/>
</dbReference>
<dbReference type="GO" id="GO:0000160">
    <property type="term" value="P:phosphorelay signal transduction system"/>
    <property type="evidence" value="ECO:0007669"/>
    <property type="project" value="InterPro"/>
</dbReference>
<proteinExistence type="predicted"/>
<keyword evidence="5" id="KW-0804">Transcription</keyword>
<keyword evidence="4 10" id="KW-0238">DNA-binding</keyword>
<dbReference type="SUPFAM" id="SSF46894">
    <property type="entry name" value="C-terminal effector domain of the bipartite response regulators"/>
    <property type="match status" value="1"/>
</dbReference>
<comment type="function">
    <text evidence="6">May play the central regulatory role in sporulation. It may be an element of the effector pathway responsible for the activation of sporulation genes in response to nutritional stress. Spo0A may act in concert with spo0H (a sigma factor) to control the expression of some genes that are critical to the sporulation process.</text>
</comment>
<dbReference type="Proteomes" id="UP000242972">
    <property type="component" value="Unassembled WGS sequence"/>
</dbReference>
<dbReference type="CDD" id="cd06170">
    <property type="entry name" value="LuxR_C_like"/>
    <property type="match status" value="1"/>
</dbReference>
<evidence type="ECO:0000256" key="6">
    <source>
        <dbReference type="ARBA" id="ARBA00024867"/>
    </source>
</evidence>
<evidence type="ECO:0000313" key="10">
    <source>
        <dbReference type="EMBL" id="PSR33407.1"/>
    </source>
</evidence>
<evidence type="ECO:0000256" key="1">
    <source>
        <dbReference type="ARBA" id="ARBA00018672"/>
    </source>
</evidence>
<organism evidence="10 11">
    <name type="scientific">Sulfobacillus benefaciens</name>
    <dbReference type="NCBI Taxonomy" id="453960"/>
    <lineage>
        <taxon>Bacteria</taxon>
        <taxon>Bacillati</taxon>
        <taxon>Bacillota</taxon>
        <taxon>Clostridia</taxon>
        <taxon>Eubacteriales</taxon>
        <taxon>Clostridiales Family XVII. Incertae Sedis</taxon>
        <taxon>Sulfobacillus</taxon>
    </lineage>
</organism>
<dbReference type="Pfam" id="PF00196">
    <property type="entry name" value="GerE"/>
    <property type="match status" value="1"/>
</dbReference>
<feature type="domain" description="HTH luxR-type" evidence="8">
    <location>
        <begin position="181"/>
        <end position="253"/>
    </location>
</feature>
<dbReference type="PROSITE" id="PS50043">
    <property type="entry name" value="HTH_LUXR_2"/>
    <property type="match status" value="1"/>
</dbReference>
<dbReference type="PANTHER" id="PTHR43214">
    <property type="entry name" value="TWO-COMPONENT RESPONSE REGULATOR"/>
    <property type="match status" value="1"/>
</dbReference>
<dbReference type="EMBL" id="PXYW01000021">
    <property type="protein sequence ID" value="PSR33407.1"/>
    <property type="molecule type" value="Genomic_DNA"/>
</dbReference>
<reference evidence="10 11" key="1">
    <citation type="journal article" date="2014" name="BMC Genomics">
        <title>Comparison of environmental and isolate Sulfobacillus genomes reveals diverse carbon, sulfur, nitrogen, and hydrogen metabolisms.</title>
        <authorList>
            <person name="Justice N.B."/>
            <person name="Norman A."/>
            <person name="Brown C.T."/>
            <person name="Singh A."/>
            <person name="Thomas B.C."/>
            <person name="Banfield J.F."/>
        </authorList>
    </citation>
    <scope>NUCLEOTIDE SEQUENCE [LARGE SCALE GENOMIC DNA]</scope>
    <source>
        <strain evidence="10">AMDSBA4</strain>
    </source>
</reference>
<dbReference type="Gene3D" id="3.40.50.2300">
    <property type="match status" value="1"/>
</dbReference>
<evidence type="ECO:0000256" key="5">
    <source>
        <dbReference type="ARBA" id="ARBA00023163"/>
    </source>
</evidence>
<dbReference type="InterPro" id="IPR011006">
    <property type="entry name" value="CheY-like_superfamily"/>
</dbReference>
<dbReference type="InterPro" id="IPR000792">
    <property type="entry name" value="Tscrpt_reg_LuxR_C"/>
</dbReference>
<dbReference type="PRINTS" id="PR00038">
    <property type="entry name" value="HTHLUXR"/>
</dbReference>
<keyword evidence="2 7" id="KW-0597">Phosphoprotein</keyword>
<keyword evidence="3" id="KW-0805">Transcription regulation</keyword>
<protein>
    <recommendedName>
        <fullName evidence="1">Stage 0 sporulation protein A homolog</fullName>
    </recommendedName>
</protein>
<dbReference type="SMART" id="SM00421">
    <property type="entry name" value="HTH_LUXR"/>
    <property type="match status" value="1"/>
</dbReference>
<accession>A0A2T2XG01</accession>
<dbReference type="SUPFAM" id="SSF52172">
    <property type="entry name" value="CheY-like"/>
    <property type="match status" value="1"/>
</dbReference>
<dbReference type="GO" id="GO:0003677">
    <property type="term" value="F:DNA binding"/>
    <property type="evidence" value="ECO:0007669"/>
    <property type="project" value="UniProtKB-KW"/>
</dbReference>
<evidence type="ECO:0000256" key="3">
    <source>
        <dbReference type="ARBA" id="ARBA00023015"/>
    </source>
</evidence>
<dbReference type="GO" id="GO:0006355">
    <property type="term" value="P:regulation of DNA-templated transcription"/>
    <property type="evidence" value="ECO:0007669"/>
    <property type="project" value="InterPro"/>
</dbReference>
<evidence type="ECO:0000259" key="8">
    <source>
        <dbReference type="PROSITE" id="PS50043"/>
    </source>
</evidence>
<evidence type="ECO:0000256" key="7">
    <source>
        <dbReference type="PROSITE-ProRule" id="PRU00169"/>
    </source>
</evidence>
<dbReference type="InterPro" id="IPR058245">
    <property type="entry name" value="NreC/VraR/RcsB-like_REC"/>
</dbReference>
<name>A0A2T2XG01_9FIRM</name>